<dbReference type="Proteomes" id="UP000823775">
    <property type="component" value="Unassembled WGS sequence"/>
</dbReference>
<feature type="region of interest" description="Disordered" evidence="1">
    <location>
        <begin position="194"/>
        <end position="219"/>
    </location>
</feature>
<sequence>MGSRIVEGVADGGKKVDAPAHADHTTHIPTTHADGLTTTMSTTSDTNSQSIPTGYMLIPEADMRRMDERLTTAERKIDMLLKQVKHWVKKELETKKALNTRLDGFEICLNLFLSEIQTQDWAAMGKEIVALRVSSFDLFPTPVDKGKKKSVDDGTENEPRKRRKKDRKALKAVIKASRHTFDNHMTEMHEKVKGDGSFTASELPSQDGNDPSSESRSVSAVVPSIGGGTLIASTSTTLLSAPAPVGATVAEIEVASKTRLLWILELHLQLPLISPRASRMP</sequence>
<keyword evidence="3" id="KW-1185">Reference proteome</keyword>
<evidence type="ECO:0000313" key="3">
    <source>
        <dbReference type="Proteomes" id="UP000823775"/>
    </source>
</evidence>
<gene>
    <name evidence="2" type="ORF">HAX54_047386</name>
</gene>
<name>A0ABS8WLZ2_DATST</name>
<protein>
    <submittedName>
        <fullName evidence="2">Uncharacterized protein</fullName>
    </submittedName>
</protein>
<feature type="region of interest" description="Disordered" evidence="1">
    <location>
        <begin position="144"/>
        <end position="168"/>
    </location>
</feature>
<feature type="region of interest" description="Disordered" evidence="1">
    <location>
        <begin position="1"/>
        <end position="52"/>
    </location>
</feature>
<evidence type="ECO:0000313" key="2">
    <source>
        <dbReference type="EMBL" id="MCE3050500.1"/>
    </source>
</evidence>
<feature type="compositionally biased region" description="Basic and acidic residues" evidence="1">
    <location>
        <begin position="12"/>
        <end position="26"/>
    </location>
</feature>
<feature type="compositionally biased region" description="Low complexity" evidence="1">
    <location>
        <begin position="37"/>
        <end position="50"/>
    </location>
</feature>
<dbReference type="EMBL" id="JACEIK010007647">
    <property type="protein sequence ID" value="MCE3050500.1"/>
    <property type="molecule type" value="Genomic_DNA"/>
</dbReference>
<proteinExistence type="predicted"/>
<comment type="caution">
    <text evidence="2">The sequence shown here is derived from an EMBL/GenBank/DDBJ whole genome shotgun (WGS) entry which is preliminary data.</text>
</comment>
<organism evidence="2 3">
    <name type="scientific">Datura stramonium</name>
    <name type="common">Jimsonweed</name>
    <name type="synonym">Common thornapple</name>
    <dbReference type="NCBI Taxonomy" id="4076"/>
    <lineage>
        <taxon>Eukaryota</taxon>
        <taxon>Viridiplantae</taxon>
        <taxon>Streptophyta</taxon>
        <taxon>Embryophyta</taxon>
        <taxon>Tracheophyta</taxon>
        <taxon>Spermatophyta</taxon>
        <taxon>Magnoliopsida</taxon>
        <taxon>eudicotyledons</taxon>
        <taxon>Gunneridae</taxon>
        <taxon>Pentapetalae</taxon>
        <taxon>asterids</taxon>
        <taxon>lamiids</taxon>
        <taxon>Solanales</taxon>
        <taxon>Solanaceae</taxon>
        <taxon>Solanoideae</taxon>
        <taxon>Datureae</taxon>
        <taxon>Datura</taxon>
    </lineage>
</organism>
<feature type="compositionally biased region" description="Polar residues" evidence="1">
    <location>
        <begin position="198"/>
        <end position="218"/>
    </location>
</feature>
<accession>A0ABS8WLZ2</accession>
<evidence type="ECO:0000256" key="1">
    <source>
        <dbReference type="SAM" id="MobiDB-lite"/>
    </source>
</evidence>
<reference evidence="2 3" key="1">
    <citation type="journal article" date="2021" name="BMC Genomics">
        <title>Datura genome reveals duplications of psychoactive alkaloid biosynthetic genes and high mutation rate following tissue culture.</title>
        <authorList>
            <person name="Rajewski A."/>
            <person name="Carter-House D."/>
            <person name="Stajich J."/>
            <person name="Litt A."/>
        </authorList>
    </citation>
    <scope>NUCLEOTIDE SEQUENCE [LARGE SCALE GENOMIC DNA]</scope>
    <source>
        <strain evidence="2">AR-01</strain>
    </source>
</reference>